<name>A0ABY2E8V2_9MICO</name>
<proteinExistence type="predicted"/>
<evidence type="ECO:0008006" key="4">
    <source>
        <dbReference type="Google" id="ProtNLM"/>
    </source>
</evidence>
<feature type="chain" id="PRO_5045227705" description="Lipoprotein" evidence="1">
    <location>
        <begin position="22"/>
        <end position="181"/>
    </location>
</feature>
<dbReference type="Proteomes" id="UP000504882">
    <property type="component" value="Unassembled WGS sequence"/>
</dbReference>
<accession>A0ABY2E8V2</accession>
<evidence type="ECO:0000313" key="2">
    <source>
        <dbReference type="EMBL" id="TDE97200.1"/>
    </source>
</evidence>
<sequence length="181" mass="18766">MAGLGVLSLASALAACTVSGADTGEETTSPAPSATTTARTWDRDVVLEALTEGHDQVSVGDLTAMTEAIDAGQPWCLPVDVLYYCVFVGWSESAGVPGFTDDAATEAATNPDGSVVSDGDAPPTQLYEQFQEVGPEEQRLLVIADLDAASAATGKVLESHYLVGLGEDLDASFYVAFPEMD</sequence>
<dbReference type="EMBL" id="SMNA01000002">
    <property type="protein sequence ID" value="TDE97200.1"/>
    <property type="molecule type" value="Genomic_DNA"/>
</dbReference>
<keyword evidence="3" id="KW-1185">Reference proteome</keyword>
<gene>
    <name evidence="2" type="ORF">EXU48_03015</name>
</gene>
<dbReference type="RefSeq" id="WP_133106127.1">
    <property type="nucleotide sequence ID" value="NZ_SMNA01000002.1"/>
</dbReference>
<comment type="caution">
    <text evidence="2">The sequence shown here is derived from an EMBL/GenBank/DDBJ whole genome shotgun (WGS) entry which is preliminary data.</text>
</comment>
<reference evidence="2 3" key="1">
    <citation type="submission" date="2019-03" db="EMBL/GenBank/DDBJ databases">
        <title>Genomic features of bacteria from cold environments.</title>
        <authorList>
            <person name="Shen L."/>
        </authorList>
    </citation>
    <scope>NUCLEOTIDE SEQUENCE [LARGE SCALE GENOMIC DNA]</scope>
    <source>
        <strain evidence="3">T3246-1</strain>
    </source>
</reference>
<evidence type="ECO:0000313" key="3">
    <source>
        <dbReference type="Proteomes" id="UP000504882"/>
    </source>
</evidence>
<evidence type="ECO:0000256" key="1">
    <source>
        <dbReference type="SAM" id="SignalP"/>
    </source>
</evidence>
<keyword evidence="1" id="KW-0732">Signal</keyword>
<feature type="signal peptide" evidence="1">
    <location>
        <begin position="1"/>
        <end position="21"/>
    </location>
</feature>
<protein>
    <recommendedName>
        <fullName evidence="4">Lipoprotein</fullName>
    </recommendedName>
</protein>
<organism evidence="2 3">
    <name type="scientific">Occultella glacieicola</name>
    <dbReference type="NCBI Taxonomy" id="2518684"/>
    <lineage>
        <taxon>Bacteria</taxon>
        <taxon>Bacillati</taxon>
        <taxon>Actinomycetota</taxon>
        <taxon>Actinomycetes</taxon>
        <taxon>Micrococcales</taxon>
        <taxon>Ruaniaceae</taxon>
        <taxon>Occultella</taxon>
    </lineage>
</organism>